<evidence type="ECO:0000313" key="2">
    <source>
        <dbReference type="Proteomes" id="UP001143910"/>
    </source>
</evidence>
<reference evidence="1" key="1">
    <citation type="submission" date="2022-08" db="EMBL/GenBank/DDBJ databases">
        <title>Genome Sequence of Lecanicillium fungicola.</title>
        <authorList>
            <person name="Buettner E."/>
        </authorList>
    </citation>
    <scope>NUCLEOTIDE SEQUENCE</scope>
    <source>
        <strain evidence="1">Babe33</strain>
    </source>
</reference>
<sequence length="206" mass="22699">MHLNSRLNGETEPTERSPLLPRAALTQSERYVSELSKYVGEMSILVKSMASVVLAYALQNSLQTASVMVVGRYSPEALATAAFSYMFAMATGWLVGLGGTTALDTLASASFTGLSNKCFLGLLLQRGLIILTAFYGVVAVLWWNTKPIFEALGQEEFICQQSPIFLRYLIPGGLGYIWFEAMKKFLQSQGQKPFLPTVPRHMLISE</sequence>
<organism evidence="1 2">
    <name type="scientific">Zarea fungicola</name>
    <dbReference type="NCBI Taxonomy" id="93591"/>
    <lineage>
        <taxon>Eukaryota</taxon>
        <taxon>Fungi</taxon>
        <taxon>Dikarya</taxon>
        <taxon>Ascomycota</taxon>
        <taxon>Pezizomycotina</taxon>
        <taxon>Sordariomycetes</taxon>
        <taxon>Hypocreomycetidae</taxon>
        <taxon>Hypocreales</taxon>
        <taxon>Cordycipitaceae</taxon>
        <taxon>Zarea</taxon>
    </lineage>
</organism>
<accession>A0ACC1MKG4</accession>
<dbReference type="EMBL" id="JANJQO010002296">
    <property type="protein sequence ID" value="KAJ2967425.1"/>
    <property type="molecule type" value="Genomic_DNA"/>
</dbReference>
<name>A0ACC1MKG4_9HYPO</name>
<evidence type="ECO:0000313" key="1">
    <source>
        <dbReference type="EMBL" id="KAJ2967425.1"/>
    </source>
</evidence>
<protein>
    <submittedName>
        <fullName evidence="1">Uncharacterized protein</fullName>
    </submittedName>
</protein>
<comment type="caution">
    <text evidence="1">The sequence shown here is derived from an EMBL/GenBank/DDBJ whole genome shotgun (WGS) entry which is preliminary data.</text>
</comment>
<gene>
    <name evidence="1" type="ORF">NQ176_g9666</name>
</gene>
<proteinExistence type="predicted"/>
<dbReference type="Proteomes" id="UP001143910">
    <property type="component" value="Unassembled WGS sequence"/>
</dbReference>
<keyword evidence="2" id="KW-1185">Reference proteome</keyword>